<evidence type="ECO:0000313" key="5">
    <source>
        <dbReference type="Proteomes" id="UP000031443"/>
    </source>
</evidence>
<organism evidence="4 5">
    <name type="scientific">Chelonia mydas</name>
    <name type="common">Green sea-turtle</name>
    <name type="synonym">Chelonia agassizi</name>
    <dbReference type="NCBI Taxonomy" id="8469"/>
    <lineage>
        <taxon>Eukaryota</taxon>
        <taxon>Metazoa</taxon>
        <taxon>Chordata</taxon>
        <taxon>Craniata</taxon>
        <taxon>Vertebrata</taxon>
        <taxon>Euteleostomi</taxon>
        <taxon>Archelosauria</taxon>
        <taxon>Testudinata</taxon>
        <taxon>Testudines</taxon>
        <taxon>Cryptodira</taxon>
        <taxon>Durocryptodira</taxon>
        <taxon>Americhelydia</taxon>
        <taxon>Chelonioidea</taxon>
        <taxon>Cheloniidae</taxon>
        <taxon>Chelonia</taxon>
    </lineage>
</organism>
<dbReference type="PANTHER" id="PTHR14043">
    <property type="entry name" value="CCAAT DISPLACEMENT PROTEIN-RELATED"/>
    <property type="match status" value="1"/>
</dbReference>
<evidence type="ECO:0000256" key="2">
    <source>
        <dbReference type="SAM" id="Coils"/>
    </source>
</evidence>
<dbReference type="GO" id="GO:0000977">
    <property type="term" value="F:RNA polymerase II transcription regulatory region sequence-specific DNA binding"/>
    <property type="evidence" value="ECO:0007669"/>
    <property type="project" value="TreeGrafter"/>
</dbReference>
<evidence type="ECO:0000256" key="1">
    <source>
        <dbReference type="ARBA" id="ARBA00023054"/>
    </source>
</evidence>
<gene>
    <name evidence="4" type="ORF">UY3_13998</name>
</gene>
<dbReference type="GO" id="GO:0000139">
    <property type="term" value="C:Golgi membrane"/>
    <property type="evidence" value="ECO:0007669"/>
    <property type="project" value="InterPro"/>
</dbReference>
<dbReference type="Proteomes" id="UP000031443">
    <property type="component" value="Unassembled WGS sequence"/>
</dbReference>
<dbReference type="GO" id="GO:0005634">
    <property type="term" value="C:nucleus"/>
    <property type="evidence" value="ECO:0007669"/>
    <property type="project" value="TreeGrafter"/>
</dbReference>
<dbReference type="AlphaFoldDB" id="M7B0F8"/>
<feature type="coiled-coil region" evidence="2">
    <location>
        <begin position="143"/>
        <end position="191"/>
    </location>
</feature>
<dbReference type="InterPro" id="IPR012955">
    <property type="entry name" value="CASP_C"/>
</dbReference>
<dbReference type="GO" id="GO:0006891">
    <property type="term" value="P:intra-Golgi vesicle-mediated transport"/>
    <property type="evidence" value="ECO:0007669"/>
    <property type="project" value="InterPro"/>
</dbReference>
<name>M7B0F8_CHEMY</name>
<feature type="domain" description="CASP C-terminal" evidence="3">
    <location>
        <begin position="78"/>
        <end position="199"/>
    </location>
</feature>
<dbReference type="EMBL" id="KB559791">
    <property type="protein sequence ID" value="EMP28870.1"/>
    <property type="molecule type" value="Genomic_DNA"/>
</dbReference>
<evidence type="ECO:0000313" key="4">
    <source>
        <dbReference type="EMBL" id="EMP28870.1"/>
    </source>
</evidence>
<evidence type="ECO:0000259" key="3">
    <source>
        <dbReference type="Pfam" id="PF08172"/>
    </source>
</evidence>
<accession>M7B0F8</accession>
<dbReference type="GO" id="GO:0000981">
    <property type="term" value="F:DNA-binding transcription factor activity, RNA polymerase II-specific"/>
    <property type="evidence" value="ECO:0007669"/>
    <property type="project" value="TreeGrafter"/>
</dbReference>
<protein>
    <submittedName>
        <fullName evidence="4">Protein CASP</fullName>
    </submittedName>
</protein>
<sequence length="218" mass="25124">MLFGPSPPELFAVEENHLKRWGSALVRSKSQKAERCATCYFTELQERNMHPMCIPELNLKCYGKAETPVSKRRARCAELQIQFTEAVSTVADQKELITNLERDLSTIQSMSSMHRPDAELCFLGYPPSSPSTPLPEGQMDSLLSIISSQRERFRTRNQELEAENRMMQHTMQALQSELDNMRADNIKLYEKIKFLQSYPGRFFVTLLFLEDSGQLDTY</sequence>
<keyword evidence="1 2" id="KW-0175">Coiled coil</keyword>
<proteinExistence type="predicted"/>
<dbReference type="PANTHER" id="PTHR14043:SF15">
    <property type="entry name" value="PROTEIN CASP"/>
    <property type="match status" value="1"/>
</dbReference>
<reference evidence="5" key="1">
    <citation type="journal article" date="2013" name="Nat. Genet.">
        <title>The draft genomes of soft-shell turtle and green sea turtle yield insights into the development and evolution of the turtle-specific body plan.</title>
        <authorList>
            <person name="Wang Z."/>
            <person name="Pascual-Anaya J."/>
            <person name="Zadissa A."/>
            <person name="Li W."/>
            <person name="Niimura Y."/>
            <person name="Huang Z."/>
            <person name="Li C."/>
            <person name="White S."/>
            <person name="Xiong Z."/>
            <person name="Fang D."/>
            <person name="Wang B."/>
            <person name="Ming Y."/>
            <person name="Chen Y."/>
            <person name="Zheng Y."/>
            <person name="Kuraku S."/>
            <person name="Pignatelli M."/>
            <person name="Herrero J."/>
            <person name="Beal K."/>
            <person name="Nozawa M."/>
            <person name="Li Q."/>
            <person name="Wang J."/>
            <person name="Zhang H."/>
            <person name="Yu L."/>
            <person name="Shigenobu S."/>
            <person name="Wang J."/>
            <person name="Liu J."/>
            <person name="Flicek P."/>
            <person name="Searle S."/>
            <person name="Wang J."/>
            <person name="Kuratani S."/>
            <person name="Yin Y."/>
            <person name="Aken B."/>
            <person name="Zhang G."/>
            <person name="Irie N."/>
        </authorList>
    </citation>
    <scope>NUCLEOTIDE SEQUENCE [LARGE SCALE GENOMIC DNA]</scope>
</reference>
<dbReference type="Pfam" id="PF08172">
    <property type="entry name" value="CASP_C"/>
    <property type="match status" value="1"/>
</dbReference>
<keyword evidence="5" id="KW-1185">Reference proteome</keyword>